<dbReference type="PANTHER" id="PTHR18034:SF4">
    <property type="entry name" value="NUCLEOLAR MIF4G DOMAIN-CONTAINING PROTEIN 1"/>
    <property type="match status" value="1"/>
</dbReference>
<feature type="compositionally biased region" description="Basic residues" evidence="8">
    <location>
        <begin position="11"/>
        <end position="20"/>
    </location>
</feature>
<feature type="region of interest" description="Disordered" evidence="8">
    <location>
        <begin position="40"/>
        <end position="149"/>
    </location>
</feature>
<evidence type="ECO:0000259" key="9">
    <source>
        <dbReference type="PROSITE" id="PS51366"/>
    </source>
</evidence>
<comment type="subcellular location">
    <subcellularLocation>
        <location evidence="1">Nucleus</location>
        <location evidence="1">Nucleolus</location>
    </subcellularLocation>
</comment>
<feature type="compositionally biased region" description="Acidic residues" evidence="8">
    <location>
        <begin position="251"/>
        <end position="265"/>
    </location>
</feature>
<dbReference type="Pfam" id="PF02847">
    <property type="entry name" value="MA3"/>
    <property type="match status" value="1"/>
</dbReference>
<dbReference type="GO" id="GO:0005730">
    <property type="term" value="C:nucleolus"/>
    <property type="evidence" value="ECO:0007669"/>
    <property type="project" value="UniProtKB-SubCell"/>
</dbReference>
<evidence type="ECO:0000256" key="5">
    <source>
        <dbReference type="ARBA" id="ARBA00063784"/>
    </source>
</evidence>
<dbReference type="SMART" id="SM00544">
    <property type="entry name" value="MA3"/>
    <property type="match status" value="1"/>
</dbReference>
<evidence type="ECO:0000256" key="3">
    <source>
        <dbReference type="ARBA" id="ARBA00023242"/>
    </source>
</evidence>
<feature type="compositionally biased region" description="Acidic residues" evidence="8">
    <location>
        <begin position="276"/>
        <end position="286"/>
    </location>
</feature>
<evidence type="ECO:0000256" key="7">
    <source>
        <dbReference type="ARBA" id="ARBA00075714"/>
    </source>
</evidence>
<feature type="region of interest" description="Disordered" evidence="8">
    <location>
        <begin position="168"/>
        <end position="198"/>
    </location>
</feature>
<dbReference type="EMBL" id="OX395137">
    <property type="protein sequence ID" value="CAI5789058.1"/>
    <property type="molecule type" value="Genomic_DNA"/>
</dbReference>
<feature type="domain" description="MI" evidence="9">
    <location>
        <begin position="635"/>
        <end position="751"/>
    </location>
</feature>
<evidence type="ECO:0000256" key="4">
    <source>
        <dbReference type="ARBA" id="ARBA00054269"/>
    </source>
</evidence>
<dbReference type="SMART" id="SM00543">
    <property type="entry name" value="MIF4G"/>
    <property type="match status" value="1"/>
</dbReference>
<dbReference type="InterPro" id="IPR003890">
    <property type="entry name" value="MIF4G-like_typ-3"/>
</dbReference>
<dbReference type="InterPro" id="IPR003891">
    <property type="entry name" value="Initiation_fac_eIF4g_MI"/>
</dbReference>
<dbReference type="Pfam" id="PF02854">
    <property type="entry name" value="MIF4G"/>
    <property type="match status" value="1"/>
</dbReference>
<feature type="compositionally biased region" description="Low complexity" evidence="8">
    <location>
        <begin position="182"/>
        <end position="198"/>
    </location>
</feature>
<dbReference type="PROSITE" id="PS51366">
    <property type="entry name" value="MI"/>
    <property type="match status" value="1"/>
</dbReference>
<dbReference type="GO" id="GO:0003723">
    <property type="term" value="F:RNA binding"/>
    <property type="evidence" value="ECO:0007669"/>
    <property type="project" value="InterPro"/>
</dbReference>
<dbReference type="InterPro" id="IPR016024">
    <property type="entry name" value="ARM-type_fold"/>
</dbReference>
<dbReference type="PANTHER" id="PTHR18034">
    <property type="entry name" value="CELL CYCLE CONTROL PROTEIN CWF22-RELATED"/>
    <property type="match status" value="1"/>
</dbReference>
<feature type="compositionally biased region" description="Basic and acidic residues" evidence="8">
    <location>
        <begin position="325"/>
        <end position="336"/>
    </location>
</feature>
<evidence type="ECO:0000256" key="8">
    <source>
        <dbReference type="SAM" id="MobiDB-lite"/>
    </source>
</evidence>
<name>A0AA35L4K1_9SAUR</name>
<dbReference type="SUPFAM" id="SSF48371">
    <property type="entry name" value="ARM repeat"/>
    <property type="match status" value="1"/>
</dbReference>
<accession>A0AA35L4K1</accession>
<comment type="function">
    <text evidence="4">Plays a role in targeting PPP1CA to the nucleolus.</text>
</comment>
<dbReference type="Gene3D" id="1.25.40.180">
    <property type="match status" value="1"/>
</dbReference>
<comment type="subunit">
    <text evidence="5">May interact with EIF4A1, EIF4A2 and EIF4A3. Interacts with PPP1CA and PPP1CC.</text>
</comment>
<evidence type="ECO:0000313" key="10">
    <source>
        <dbReference type="EMBL" id="CAI5789058.1"/>
    </source>
</evidence>
<feature type="compositionally biased region" description="Basic residues" evidence="8">
    <location>
        <begin position="62"/>
        <end position="83"/>
    </location>
</feature>
<evidence type="ECO:0000256" key="1">
    <source>
        <dbReference type="ARBA" id="ARBA00004604"/>
    </source>
</evidence>
<dbReference type="FunFam" id="1.25.40.180:FF:000032">
    <property type="entry name" value="Nucleolar MIF4G domain-containing protein 1"/>
    <property type="match status" value="1"/>
</dbReference>
<dbReference type="GO" id="GO:0042274">
    <property type="term" value="P:ribosomal small subunit biogenesis"/>
    <property type="evidence" value="ECO:0007669"/>
    <property type="project" value="TreeGrafter"/>
</dbReference>
<keyword evidence="11" id="KW-1185">Reference proteome</keyword>
<organism evidence="10 11">
    <name type="scientific">Podarcis lilfordi</name>
    <name type="common">Lilford's wall lizard</name>
    <dbReference type="NCBI Taxonomy" id="74358"/>
    <lineage>
        <taxon>Eukaryota</taxon>
        <taxon>Metazoa</taxon>
        <taxon>Chordata</taxon>
        <taxon>Craniata</taxon>
        <taxon>Vertebrata</taxon>
        <taxon>Euteleostomi</taxon>
        <taxon>Lepidosauria</taxon>
        <taxon>Squamata</taxon>
        <taxon>Bifurcata</taxon>
        <taxon>Unidentata</taxon>
        <taxon>Episquamata</taxon>
        <taxon>Laterata</taxon>
        <taxon>Lacertibaenia</taxon>
        <taxon>Lacertidae</taxon>
        <taxon>Podarcis</taxon>
    </lineage>
</organism>
<comment type="similarity">
    <text evidence="2">Belongs to the CWC22 family.</text>
</comment>
<feature type="region of interest" description="Disordered" evidence="8">
    <location>
        <begin position="215"/>
        <end position="336"/>
    </location>
</feature>
<sequence length="842" mass="94832">MKRAAPNGQARSKRRGRQKQKAGNLQKLGLAVREFVAAAGGPEGGLGLPSPPLQEPPASSSRKNRRELRREKRRLKRSRRRRLLNGGEAVKNPRPPPSAAPAGKKEEKEKKQVSLPAPEPEKRLLPAAAAEAPRKKPGKASPSASALARKRALLAANEEEEREIRRLERQLGLGKRRKKKQQQQPLEGLAEEAAALPPSFARDGLGYVLGALETGTPFSGLYESSEGEGEEEGKGPEEEGSEEEGLRGDEEVGLEEEAEEDFALEEDPRSSGESSGEGESENEEEESRSPGLRSPESGAKEPTSPEEQDENPCQYATKYIPPHMRRSEETIDAPKREELERLRKTLKGLINRLSEPNLASISGQLEELYMVNSRKDMNETLTDILLSACVTESAMPSRLVMEHVLLVSILHRTVGIEVGAHFLETVVRQFDEVYKSEAEGKECENLLILIAHLYNFYVVHSLLIFDILKKLGSTFSEKDIELILLLLKNVGFSLRKDDALALKELITEAQKKANAVGKQFQDQSRVCFMLETMLALKNNDMRKIPGYDPEPVEKLRKLQRTLTHNSSSGKEAQLRVSLESLLTAEQVGRWWIVGSSWSGAPMIDSTSNQMQPILTVGKVSSKILELARKQRMNTDIRRNIFCILMTSEDFLDAFEKLLKLRLKDQQEREIVHVLIDCCLQEKTYNPFYAYLSAKFCEYEKRFQMTFQFSMWDKIRDLGNLSTTAISNLVNLLAHLLKTKSLSLTVFKVIEFSELDKPKVHFLRQVLSALFLKTDPEELNHIFGKLADNPKLGMLHEGLKLFLTHFLLKNNQAHKNVEEATLLKERIELVTRTLKAKESKLKL</sequence>
<protein>
    <recommendedName>
        <fullName evidence="6">Nucleolar MIF4G domain-containing protein 1</fullName>
    </recommendedName>
    <alternativeName>
        <fullName evidence="7">SGD1 homolog</fullName>
    </alternativeName>
</protein>
<feature type="region of interest" description="Disordered" evidence="8">
    <location>
        <begin position="1"/>
        <end position="28"/>
    </location>
</feature>
<reference evidence="10" key="1">
    <citation type="submission" date="2022-12" db="EMBL/GenBank/DDBJ databases">
        <authorList>
            <person name="Alioto T."/>
            <person name="Alioto T."/>
            <person name="Gomez Garrido J."/>
        </authorList>
    </citation>
    <scope>NUCLEOTIDE SEQUENCE</scope>
</reference>
<feature type="compositionally biased region" description="Basic and acidic residues" evidence="8">
    <location>
        <begin position="103"/>
        <end position="112"/>
    </location>
</feature>
<gene>
    <name evidence="10" type="ORF">PODLI_1B010337</name>
</gene>
<dbReference type="InterPro" id="IPR050781">
    <property type="entry name" value="CWC22_splicing_factor"/>
</dbReference>
<dbReference type="Proteomes" id="UP001178461">
    <property type="component" value="Chromosome 12"/>
</dbReference>
<keyword evidence="3" id="KW-0539">Nucleus</keyword>
<dbReference type="AlphaFoldDB" id="A0AA35L4K1"/>
<evidence type="ECO:0000313" key="11">
    <source>
        <dbReference type="Proteomes" id="UP001178461"/>
    </source>
</evidence>
<evidence type="ECO:0000256" key="2">
    <source>
        <dbReference type="ARBA" id="ARBA00006856"/>
    </source>
</evidence>
<evidence type="ECO:0000256" key="6">
    <source>
        <dbReference type="ARBA" id="ARBA00072504"/>
    </source>
</evidence>
<proteinExistence type="inferred from homology"/>